<feature type="chain" id="PRO_5036712277" evidence="2">
    <location>
        <begin position="20"/>
        <end position="223"/>
    </location>
</feature>
<dbReference type="Proteomes" id="UP000887569">
    <property type="component" value="Unplaced"/>
</dbReference>
<proteinExistence type="predicted"/>
<dbReference type="AlphaFoldDB" id="A0A915C4T1"/>
<evidence type="ECO:0000256" key="2">
    <source>
        <dbReference type="SAM" id="SignalP"/>
    </source>
</evidence>
<sequence>MRIFVAFTLYLCISLNVRGKSDIVEDQRIWSTGAPLSTDVEIQRVRFAVELVSPTGTERSSTGSEESSSTTAPSLKSSTKSYRVSSEDNEEFPVEQDSATNLEPNSTESEQNSFLTVSNFKFSLKSDAVSGAGNVEPSVVQFPFQVEPPSRDELNSIENEEANFGAVLNSKSQTTYEVSDNTNETTTMQPLTEEVLQSDEEKMAVLVEKIGGNITEYNITAEV</sequence>
<evidence type="ECO:0000313" key="3">
    <source>
        <dbReference type="Proteomes" id="UP000887569"/>
    </source>
</evidence>
<name>A0A915C4T1_PARUN</name>
<keyword evidence="2" id="KW-0732">Signal</keyword>
<feature type="region of interest" description="Disordered" evidence="1">
    <location>
        <begin position="54"/>
        <end position="112"/>
    </location>
</feature>
<organism evidence="3 4">
    <name type="scientific">Parascaris univalens</name>
    <name type="common">Nematode worm</name>
    <dbReference type="NCBI Taxonomy" id="6257"/>
    <lineage>
        <taxon>Eukaryota</taxon>
        <taxon>Metazoa</taxon>
        <taxon>Ecdysozoa</taxon>
        <taxon>Nematoda</taxon>
        <taxon>Chromadorea</taxon>
        <taxon>Rhabditida</taxon>
        <taxon>Spirurina</taxon>
        <taxon>Ascaridomorpha</taxon>
        <taxon>Ascaridoidea</taxon>
        <taxon>Ascarididae</taxon>
        <taxon>Parascaris</taxon>
    </lineage>
</organism>
<keyword evidence="3" id="KW-1185">Reference proteome</keyword>
<evidence type="ECO:0000313" key="4">
    <source>
        <dbReference type="WBParaSite" id="PgR089_g028_t01"/>
    </source>
</evidence>
<feature type="compositionally biased region" description="Low complexity" evidence="1">
    <location>
        <begin position="54"/>
        <end position="81"/>
    </location>
</feature>
<protein>
    <submittedName>
        <fullName evidence="4">Uncharacterized protein</fullName>
    </submittedName>
</protein>
<evidence type="ECO:0000256" key="1">
    <source>
        <dbReference type="SAM" id="MobiDB-lite"/>
    </source>
</evidence>
<dbReference type="WBParaSite" id="PgR089_g028_t01">
    <property type="protein sequence ID" value="PgR089_g028_t01"/>
    <property type="gene ID" value="PgR089_g028"/>
</dbReference>
<accession>A0A915C4T1</accession>
<feature type="signal peptide" evidence="2">
    <location>
        <begin position="1"/>
        <end position="19"/>
    </location>
</feature>
<feature type="compositionally biased region" description="Polar residues" evidence="1">
    <location>
        <begin position="97"/>
        <end position="112"/>
    </location>
</feature>
<reference evidence="4" key="1">
    <citation type="submission" date="2022-11" db="UniProtKB">
        <authorList>
            <consortium name="WormBaseParasite"/>
        </authorList>
    </citation>
    <scope>IDENTIFICATION</scope>
</reference>